<proteinExistence type="predicted"/>
<evidence type="ECO:0000313" key="1">
    <source>
        <dbReference type="EMBL" id="KHJ30921.1"/>
    </source>
</evidence>
<dbReference type="EMBL" id="JNVN01003461">
    <property type="protein sequence ID" value="KHJ30921.1"/>
    <property type="molecule type" value="Genomic_DNA"/>
</dbReference>
<comment type="caution">
    <text evidence="1">The sequence shown here is derived from an EMBL/GenBank/DDBJ whole genome shotgun (WGS) entry which is preliminary data.</text>
</comment>
<organism evidence="1 2">
    <name type="scientific">Uncinula necator</name>
    <name type="common">Grape powdery mildew</name>
    <dbReference type="NCBI Taxonomy" id="52586"/>
    <lineage>
        <taxon>Eukaryota</taxon>
        <taxon>Fungi</taxon>
        <taxon>Dikarya</taxon>
        <taxon>Ascomycota</taxon>
        <taxon>Pezizomycotina</taxon>
        <taxon>Leotiomycetes</taxon>
        <taxon>Erysiphales</taxon>
        <taxon>Erysiphaceae</taxon>
        <taxon>Erysiphe</taxon>
    </lineage>
</organism>
<sequence>MCLFLRISKDQDWRLLAKCGVREVLCIFLKFSPSDITNITRTPTGFALFSKDEETRQKLLNNNEGLALQNAKLEPVSDLMTYRIATVPVALRTPNGTVIVEKTNLVVEITRVTNVIPRIVRQHGKTSAGAPYRSWLNTLHETKLPDLDFVCLMNQKSLFFSNRDILYNNVNVVLVFTLHEVALEHLPAKIAHLQCISLLIVRPLLGVAITEDHIDQICGV</sequence>
<protein>
    <submittedName>
        <fullName evidence="1">Putative eka-like protein</fullName>
    </submittedName>
</protein>
<gene>
    <name evidence="1" type="ORF">EV44_g4043</name>
</gene>
<dbReference type="AlphaFoldDB" id="A0A0B1P1Y5"/>
<dbReference type="HOGENOM" id="CLU_1256867_0_0_1"/>
<accession>A0A0B1P1Y5</accession>
<evidence type="ECO:0000313" key="2">
    <source>
        <dbReference type="Proteomes" id="UP000030854"/>
    </source>
</evidence>
<reference evidence="1 2" key="1">
    <citation type="journal article" date="2014" name="BMC Genomics">
        <title>Adaptive genomic structural variation in the grape powdery mildew pathogen, Erysiphe necator.</title>
        <authorList>
            <person name="Jones L."/>
            <person name="Riaz S."/>
            <person name="Morales-Cruz A."/>
            <person name="Amrine K.C."/>
            <person name="McGuire B."/>
            <person name="Gubler W.D."/>
            <person name="Walker M.A."/>
            <person name="Cantu D."/>
        </authorList>
    </citation>
    <scope>NUCLEOTIDE SEQUENCE [LARGE SCALE GENOMIC DNA]</scope>
    <source>
        <strain evidence="2">c</strain>
    </source>
</reference>
<name>A0A0B1P1Y5_UNCNE</name>
<dbReference type="Proteomes" id="UP000030854">
    <property type="component" value="Unassembled WGS sequence"/>
</dbReference>
<keyword evidence="2" id="KW-1185">Reference proteome</keyword>